<dbReference type="Pfam" id="PF25534">
    <property type="entry name" value="DUF7918"/>
    <property type="match status" value="1"/>
</dbReference>
<sequence>MVIYENLRFTVKTPIRTLQEFPFDGQEPDALTHTVYLETPPENEPQTFVVEVSRLQDIGMDLFTGAEYYGSKLKLSVDGIHGALCDTLKENNPPTITMKGLYLRSNPQDPTAVVQHEVSFARINKTDDEGNICDVLDDMARQTGVIEITIWEYAAGNQKIHLWTPAIPYTLGLAPSNYAFHEKQMKGSSATHTVRLGNAVSALNSTPASTSMMVNNNGKKLRFLYRSRATLENLGVITPPPFPQGIPMAPVAQTFSTGFRVLR</sequence>
<organism evidence="2 3">
    <name type="scientific">Ascobolus immersus RN42</name>
    <dbReference type="NCBI Taxonomy" id="1160509"/>
    <lineage>
        <taxon>Eukaryota</taxon>
        <taxon>Fungi</taxon>
        <taxon>Dikarya</taxon>
        <taxon>Ascomycota</taxon>
        <taxon>Pezizomycotina</taxon>
        <taxon>Pezizomycetes</taxon>
        <taxon>Pezizales</taxon>
        <taxon>Ascobolaceae</taxon>
        <taxon>Ascobolus</taxon>
    </lineage>
</organism>
<name>A0A3N4I889_ASCIM</name>
<gene>
    <name evidence="2" type="ORF">BJ508DRAFT_325568</name>
</gene>
<dbReference type="STRING" id="1160509.A0A3N4I889"/>
<dbReference type="Proteomes" id="UP000275078">
    <property type="component" value="Unassembled WGS sequence"/>
</dbReference>
<proteinExistence type="predicted"/>
<keyword evidence="3" id="KW-1185">Reference proteome</keyword>
<accession>A0A3N4I889</accession>
<feature type="domain" description="DUF7918" evidence="1">
    <location>
        <begin position="16"/>
        <end position="237"/>
    </location>
</feature>
<dbReference type="AlphaFoldDB" id="A0A3N4I889"/>
<evidence type="ECO:0000313" key="3">
    <source>
        <dbReference type="Proteomes" id="UP000275078"/>
    </source>
</evidence>
<protein>
    <recommendedName>
        <fullName evidence="1">DUF7918 domain-containing protein</fullName>
    </recommendedName>
</protein>
<dbReference type="InterPro" id="IPR057678">
    <property type="entry name" value="DUF7918"/>
</dbReference>
<evidence type="ECO:0000259" key="1">
    <source>
        <dbReference type="Pfam" id="PF25534"/>
    </source>
</evidence>
<reference evidence="2 3" key="1">
    <citation type="journal article" date="2018" name="Nat. Ecol. Evol.">
        <title>Pezizomycetes genomes reveal the molecular basis of ectomycorrhizal truffle lifestyle.</title>
        <authorList>
            <person name="Murat C."/>
            <person name="Payen T."/>
            <person name="Noel B."/>
            <person name="Kuo A."/>
            <person name="Morin E."/>
            <person name="Chen J."/>
            <person name="Kohler A."/>
            <person name="Krizsan K."/>
            <person name="Balestrini R."/>
            <person name="Da Silva C."/>
            <person name="Montanini B."/>
            <person name="Hainaut M."/>
            <person name="Levati E."/>
            <person name="Barry K.W."/>
            <person name="Belfiori B."/>
            <person name="Cichocki N."/>
            <person name="Clum A."/>
            <person name="Dockter R.B."/>
            <person name="Fauchery L."/>
            <person name="Guy J."/>
            <person name="Iotti M."/>
            <person name="Le Tacon F."/>
            <person name="Lindquist E.A."/>
            <person name="Lipzen A."/>
            <person name="Malagnac F."/>
            <person name="Mello A."/>
            <person name="Molinier V."/>
            <person name="Miyauchi S."/>
            <person name="Poulain J."/>
            <person name="Riccioni C."/>
            <person name="Rubini A."/>
            <person name="Sitrit Y."/>
            <person name="Splivallo R."/>
            <person name="Traeger S."/>
            <person name="Wang M."/>
            <person name="Zifcakova L."/>
            <person name="Wipf D."/>
            <person name="Zambonelli A."/>
            <person name="Paolocci F."/>
            <person name="Nowrousian M."/>
            <person name="Ottonello S."/>
            <person name="Baldrian P."/>
            <person name="Spatafora J.W."/>
            <person name="Henrissat B."/>
            <person name="Nagy L.G."/>
            <person name="Aury J.M."/>
            <person name="Wincker P."/>
            <person name="Grigoriev I.V."/>
            <person name="Bonfante P."/>
            <person name="Martin F.M."/>
        </authorList>
    </citation>
    <scope>NUCLEOTIDE SEQUENCE [LARGE SCALE GENOMIC DNA]</scope>
    <source>
        <strain evidence="2 3">RN42</strain>
    </source>
</reference>
<dbReference type="EMBL" id="ML119672">
    <property type="protein sequence ID" value="RPA82299.1"/>
    <property type="molecule type" value="Genomic_DNA"/>
</dbReference>
<evidence type="ECO:0000313" key="2">
    <source>
        <dbReference type="EMBL" id="RPA82299.1"/>
    </source>
</evidence>
<dbReference type="OrthoDB" id="3364132at2759"/>